<dbReference type="HOGENOM" id="CLU_1885873_0_0_1"/>
<evidence type="ECO:0000256" key="1">
    <source>
        <dbReference type="SAM" id="Phobius"/>
    </source>
</evidence>
<name>X0J837_FUSO5</name>
<dbReference type="RefSeq" id="XP_031054621.1">
    <property type="nucleotide sequence ID" value="XM_031215736.1"/>
</dbReference>
<dbReference type="EMBL" id="JH658308">
    <property type="protein sequence ID" value="EXL92531.1"/>
    <property type="molecule type" value="Genomic_DNA"/>
</dbReference>
<dbReference type="AlphaFoldDB" id="X0J837"/>
<proteinExistence type="predicted"/>
<keyword evidence="1" id="KW-0472">Membrane</keyword>
<dbReference type="VEuPathDB" id="FungiDB:FOIG_14479"/>
<organism evidence="2">
    <name type="scientific">Fusarium odoratissimum (strain NRRL 54006)</name>
    <dbReference type="NCBI Taxonomy" id="1089451"/>
    <lineage>
        <taxon>Eukaryota</taxon>
        <taxon>Fungi</taxon>
        <taxon>Dikarya</taxon>
        <taxon>Ascomycota</taxon>
        <taxon>Pezizomycotina</taxon>
        <taxon>Sordariomycetes</taxon>
        <taxon>Hypocreomycetidae</taxon>
        <taxon>Hypocreales</taxon>
        <taxon>Nectriaceae</taxon>
        <taxon>Fusarium</taxon>
        <taxon>Fusarium oxysporum species complex</taxon>
        <taxon>Fusarium oxysporum f. sp. cubense (strain race 4)</taxon>
    </lineage>
</organism>
<dbReference type="Proteomes" id="UP000030685">
    <property type="component" value="Unassembled WGS sequence"/>
</dbReference>
<reference evidence="2" key="2">
    <citation type="submission" date="2012-05" db="EMBL/GenBank/DDBJ databases">
        <title>The Genome Annotation of Fusarium oxysporum II5.</title>
        <authorList>
            <consortium name="The Broad Institute Genomics Platform"/>
            <person name="Ma L.-J."/>
            <person name="Corby-Kistler H."/>
            <person name="Broz K."/>
            <person name="Gale L.R."/>
            <person name="Jonkers W."/>
            <person name="O'Donnell K."/>
            <person name="Ploetz R."/>
            <person name="Steinberg C."/>
            <person name="Schwartz D.C."/>
            <person name="VanEtten H."/>
            <person name="Zhou S."/>
            <person name="Young S.K."/>
            <person name="Zeng Q."/>
            <person name="Gargeya S."/>
            <person name="Fitzgerald M."/>
            <person name="Abouelleil A."/>
            <person name="Alvarado L."/>
            <person name="Chapman S.B."/>
            <person name="Gainer-Dewar J."/>
            <person name="Goldberg J."/>
            <person name="Griggs A."/>
            <person name="Gujja S."/>
            <person name="Hansen M."/>
            <person name="Howarth C."/>
            <person name="Imamovic A."/>
            <person name="Ireland A."/>
            <person name="Larimer J."/>
            <person name="McCowan C."/>
            <person name="Murphy C."/>
            <person name="Pearson M."/>
            <person name="Poon T.W."/>
            <person name="Priest M."/>
            <person name="Roberts A."/>
            <person name="Saif S."/>
            <person name="Shea T."/>
            <person name="Sykes S."/>
            <person name="Wortman J."/>
            <person name="Nusbaum C."/>
            <person name="Birren B."/>
        </authorList>
    </citation>
    <scope>NUCLEOTIDE SEQUENCE</scope>
    <source>
        <strain evidence="2">54006</strain>
    </source>
</reference>
<evidence type="ECO:0000313" key="2">
    <source>
        <dbReference type="EMBL" id="EXL92531.1"/>
    </source>
</evidence>
<keyword evidence="1" id="KW-0812">Transmembrane</keyword>
<reference evidence="2" key="1">
    <citation type="submission" date="2011-11" db="EMBL/GenBank/DDBJ databases">
        <title>The Genome Sequence of Fusarium oxysporum II5.</title>
        <authorList>
            <consortium name="The Broad Institute Genome Sequencing Platform"/>
            <person name="Ma L.-J."/>
            <person name="Gale L.R."/>
            <person name="Schwartz D.C."/>
            <person name="Zhou S."/>
            <person name="Corby-Kistler H."/>
            <person name="Young S.K."/>
            <person name="Zeng Q."/>
            <person name="Gargeya S."/>
            <person name="Fitzgerald M."/>
            <person name="Haas B."/>
            <person name="Abouelleil A."/>
            <person name="Alvarado L."/>
            <person name="Arachchi H.M."/>
            <person name="Berlin A."/>
            <person name="Brown A."/>
            <person name="Chapman S.B."/>
            <person name="Chen Z."/>
            <person name="Dunbar C."/>
            <person name="Freedman E."/>
            <person name="Gearin G."/>
            <person name="Goldberg J."/>
            <person name="Griggs A."/>
            <person name="Gujja S."/>
            <person name="Heiman D."/>
            <person name="Howarth C."/>
            <person name="Larson L."/>
            <person name="Lui A."/>
            <person name="MacDonald P.J.P."/>
            <person name="Montmayeur A."/>
            <person name="Murphy C."/>
            <person name="Neiman D."/>
            <person name="Pearson M."/>
            <person name="Priest M."/>
            <person name="Roberts A."/>
            <person name="Saif S."/>
            <person name="Shea T."/>
            <person name="Shenoy N."/>
            <person name="Sisk P."/>
            <person name="Stolte C."/>
            <person name="Sykes S."/>
            <person name="Wortman J."/>
            <person name="Nusbaum C."/>
            <person name="Birren B."/>
        </authorList>
    </citation>
    <scope>NUCLEOTIDE SEQUENCE [LARGE SCALE GENOMIC DNA]</scope>
    <source>
        <strain evidence="2">54006</strain>
    </source>
</reference>
<protein>
    <submittedName>
        <fullName evidence="2">Uncharacterized protein</fullName>
    </submittedName>
</protein>
<keyword evidence="1" id="KW-1133">Transmembrane helix</keyword>
<sequence>MSSRKFGRCRIQKDAASVVSSSVYMWFSIALCWVFCCVLLLRCPRSRPRSSLPCGKVAEQAANAVTALLENGGVSCLLYFRLDGLQDAQMLLLELLEAIVKLLVPWVQDTHLEAECRASDDKVGDGEGASDDHGD</sequence>
<feature type="transmembrane region" description="Helical" evidence="1">
    <location>
        <begin position="23"/>
        <end position="41"/>
    </location>
</feature>
<gene>
    <name evidence="2" type="ORF">FOIG_14479</name>
</gene>
<accession>X0J837</accession>
<dbReference type="GeneID" id="42039654"/>